<organism evidence="2 3">
    <name type="scientific">Stereocaulon virgatum</name>
    <dbReference type="NCBI Taxonomy" id="373712"/>
    <lineage>
        <taxon>Eukaryota</taxon>
        <taxon>Fungi</taxon>
        <taxon>Dikarya</taxon>
        <taxon>Ascomycota</taxon>
        <taxon>Pezizomycotina</taxon>
        <taxon>Lecanoromycetes</taxon>
        <taxon>OSLEUM clade</taxon>
        <taxon>Lecanoromycetidae</taxon>
        <taxon>Lecanorales</taxon>
        <taxon>Lecanorineae</taxon>
        <taxon>Stereocaulaceae</taxon>
        <taxon>Stereocaulon</taxon>
    </lineage>
</organism>
<gene>
    <name evidence="2" type="ORF">N7G274_009903</name>
</gene>
<feature type="transmembrane region" description="Helical" evidence="1">
    <location>
        <begin position="20"/>
        <end position="38"/>
    </location>
</feature>
<dbReference type="Proteomes" id="UP001590950">
    <property type="component" value="Unassembled WGS sequence"/>
</dbReference>
<keyword evidence="1" id="KW-1133">Transmembrane helix</keyword>
<keyword evidence="1" id="KW-0472">Membrane</keyword>
<proteinExistence type="predicted"/>
<protein>
    <submittedName>
        <fullName evidence="2">Uncharacterized protein</fullName>
    </submittedName>
</protein>
<keyword evidence="1" id="KW-0812">Transmembrane</keyword>
<reference evidence="2 3" key="1">
    <citation type="submission" date="2024-09" db="EMBL/GenBank/DDBJ databases">
        <title>Rethinking Asexuality: The Enigmatic Case of Functional Sexual Genes in Lepraria (Stereocaulaceae).</title>
        <authorList>
            <person name="Doellman M."/>
            <person name="Sun Y."/>
            <person name="Barcenas-Pena A."/>
            <person name="Lumbsch H.T."/>
            <person name="Grewe F."/>
        </authorList>
    </citation>
    <scope>NUCLEOTIDE SEQUENCE [LARGE SCALE GENOMIC DNA]</scope>
    <source>
        <strain evidence="2 3">Mercado 3170</strain>
    </source>
</reference>
<sequence>MKSLALMPACNFRLTLADFGLAWISLLLIFQVLPNGFYTKSFHIQSSEDSEQSTLKITQGSCQSIATIPNIVHFIHLVKPSPDPTFELPFRHVGIILDSAICEVT</sequence>
<keyword evidence="3" id="KW-1185">Reference proteome</keyword>
<evidence type="ECO:0000313" key="3">
    <source>
        <dbReference type="Proteomes" id="UP001590950"/>
    </source>
</evidence>
<accession>A0ABR4A262</accession>
<dbReference type="EMBL" id="JBEFKJ010000041">
    <property type="protein sequence ID" value="KAL2037418.1"/>
    <property type="molecule type" value="Genomic_DNA"/>
</dbReference>
<evidence type="ECO:0000313" key="2">
    <source>
        <dbReference type="EMBL" id="KAL2037418.1"/>
    </source>
</evidence>
<name>A0ABR4A262_9LECA</name>
<comment type="caution">
    <text evidence="2">The sequence shown here is derived from an EMBL/GenBank/DDBJ whole genome shotgun (WGS) entry which is preliminary data.</text>
</comment>
<evidence type="ECO:0000256" key="1">
    <source>
        <dbReference type="SAM" id="Phobius"/>
    </source>
</evidence>